<proteinExistence type="predicted"/>
<reference evidence="10 11" key="1">
    <citation type="submission" date="2018-05" db="EMBL/GenBank/DDBJ databases">
        <title>Reference genomes for bee gut microbiota database.</title>
        <authorList>
            <person name="Ellegaard K.M."/>
        </authorList>
    </citation>
    <scope>NUCLEOTIDE SEQUENCE [LARGE SCALE GENOMIC DNA]</scope>
    <source>
        <strain evidence="10 11">ESL0199</strain>
    </source>
</reference>
<evidence type="ECO:0000256" key="6">
    <source>
        <dbReference type="ARBA" id="ARBA00023136"/>
    </source>
</evidence>
<dbReference type="InterPro" id="IPR036412">
    <property type="entry name" value="HAD-like_sf"/>
</dbReference>
<feature type="transmembrane region" description="Helical" evidence="8">
    <location>
        <begin position="185"/>
        <end position="205"/>
    </location>
</feature>
<organism evidence="10 11">
    <name type="scientific">Bifidobacterium asteroides</name>
    <dbReference type="NCBI Taxonomy" id="1684"/>
    <lineage>
        <taxon>Bacteria</taxon>
        <taxon>Bacillati</taxon>
        <taxon>Actinomycetota</taxon>
        <taxon>Actinomycetes</taxon>
        <taxon>Bifidobacteriales</taxon>
        <taxon>Bifidobacteriaceae</taxon>
        <taxon>Bifidobacterium</taxon>
    </lineage>
</organism>
<dbReference type="SUPFAM" id="SSF81665">
    <property type="entry name" value="Calcium ATPase, transmembrane domain M"/>
    <property type="match status" value="1"/>
</dbReference>
<dbReference type="InterPro" id="IPR059000">
    <property type="entry name" value="ATPase_P-type_domA"/>
</dbReference>
<keyword evidence="3" id="KW-0479">Metal-binding</keyword>
<evidence type="ECO:0000313" key="10">
    <source>
        <dbReference type="EMBL" id="PXY86674.1"/>
    </source>
</evidence>
<dbReference type="SUPFAM" id="SSF56784">
    <property type="entry name" value="HAD-like"/>
    <property type="match status" value="1"/>
</dbReference>
<evidence type="ECO:0000256" key="3">
    <source>
        <dbReference type="ARBA" id="ARBA00022723"/>
    </source>
</evidence>
<accession>A0A318ML48</accession>
<dbReference type="Gene3D" id="3.40.50.1000">
    <property type="entry name" value="HAD superfamily/HAD-like"/>
    <property type="match status" value="1"/>
</dbReference>
<dbReference type="InterPro" id="IPR023214">
    <property type="entry name" value="HAD_sf"/>
</dbReference>
<feature type="transmembrane region" description="Helical" evidence="8">
    <location>
        <begin position="637"/>
        <end position="655"/>
    </location>
</feature>
<evidence type="ECO:0000259" key="9">
    <source>
        <dbReference type="Pfam" id="PF00122"/>
    </source>
</evidence>
<dbReference type="InterPro" id="IPR008250">
    <property type="entry name" value="ATPase_P-typ_transduc_dom_A_sf"/>
</dbReference>
<feature type="transmembrane region" description="Helical" evidence="8">
    <location>
        <begin position="343"/>
        <end position="365"/>
    </location>
</feature>
<evidence type="ECO:0000256" key="4">
    <source>
        <dbReference type="ARBA" id="ARBA00022967"/>
    </source>
</evidence>
<feature type="transmembrane region" description="Helical" evidence="8">
    <location>
        <begin position="156"/>
        <end position="179"/>
    </location>
</feature>
<name>A0A318ML48_9BIFI</name>
<dbReference type="EMBL" id="QGLK01000005">
    <property type="protein sequence ID" value="PXY86674.1"/>
    <property type="molecule type" value="Genomic_DNA"/>
</dbReference>
<dbReference type="InterPro" id="IPR023298">
    <property type="entry name" value="ATPase_P-typ_TM_dom_sf"/>
</dbReference>
<dbReference type="Pfam" id="PF00122">
    <property type="entry name" value="E1-E2_ATPase"/>
    <property type="match status" value="1"/>
</dbReference>
<keyword evidence="5 8" id="KW-1133">Transmembrane helix</keyword>
<evidence type="ECO:0000256" key="1">
    <source>
        <dbReference type="ARBA" id="ARBA00004141"/>
    </source>
</evidence>
<dbReference type="AlphaFoldDB" id="A0A318ML48"/>
<dbReference type="Proteomes" id="UP000248128">
    <property type="component" value="Unassembled WGS sequence"/>
</dbReference>
<evidence type="ECO:0000256" key="7">
    <source>
        <dbReference type="SAM" id="MobiDB-lite"/>
    </source>
</evidence>
<feature type="region of interest" description="Disordered" evidence="7">
    <location>
        <begin position="508"/>
        <end position="531"/>
    </location>
</feature>
<evidence type="ECO:0000256" key="5">
    <source>
        <dbReference type="ARBA" id="ARBA00022989"/>
    </source>
</evidence>
<sequence length="709" mass="77474">MTGRIENIEGLEQDRRRSVGIDIFLAIADLVVACAVTWLIIWYFLMPSAHVSDQDAGSDSLANHPWRDPEDWGKWGADLDSRSHRLLRPTIISALLTAPVLALDLFDRFAPDLIPSWLTSPWVQAILITPVIFYCGRGILMDGWKSMTEHRCSPDLLAMLATSLAYLYSLATCLAGSLLPEGSRSPYFDLIGVVITLLLLARVIGTRMEASLVASLNHLTEIRPASGLVADPEHPQTVPARILARDRIRSGDLLLVRTGERPAADGIVESGSALVDDSELTGGDRPRPCGPGDRILASSKILEGRLSIRVDAAGDNTYAARLVKIIPQALVERSPDMRRMDRIVNIAIALIMILAVWTFMLWLMLGPQPHLAHAVGNAVCVLTITCPAVAAMTIPMAFRTSLETGLAHGLLFTSPRAMNHLGRVRTLILDDSSLLGPDDSESQGVHAESLTRTATHLRALRVSSLILDGSRQPDDRIERAARQAGVDMLITRLTPERKRECMDRLNHDLTRSSRGVPADRTGQDTASAEKQGRTSLVALAAGTTADPKLAARAQVSITLGPKLQADTDDAADDIDLPHPDLILHQGDLDGTGRAIELSRATTRVIKQNLTWSTVYNVIALVIATGICQPFLGWMLNPMIAAVTGALSTILAMLNVRRLHRLRHLRRRWLHLALIDTDQLPTVAARRPQVIVDSQWESMQEGKDPTAAMD</sequence>
<comment type="subcellular location">
    <subcellularLocation>
        <location evidence="1">Membrane</location>
        <topology evidence="1">Multi-pass membrane protein</topology>
    </subcellularLocation>
</comment>
<evidence type="ECO:0000256" key="2">
    <source>
        <dbReference type="ARBA" id="ARBA00022692"/>
    </source>
</evidence>
<feature type="transmembrane region" description="Helical" evidence="8">
    <location>
        <begin position="21"/>
        <end position="45"/>
    </location>
</feature>
<keyword evidence="2 8" id="KW-0812">Transmembrane</keyword>
<gene>
    <name evidence="10" type="ORF">DKK74_07620</name>
</gene>
<feature type="transmembrane region" description="Helical" evidence="8">
    <location>
        <begin position="609"/>
        <end position="631"/>
    </location>
</feature>
<feature type="transmembrane region" description="Helical" evidence="8">
    <location>
        <begin position="371"/>
        <end position="394"/>
    </location>
</feature>
<dbReference type="OrthoDB" id="3240599at2"/>
<dbReference type="GO" id="GO:0005507">
    <property type="term" value="F:copper ion binding"/>
    <property type="evidence" value="ECO:0007669"/>
    <property type="project" value="TreeGrafter"/>
</dbReference>
<dbReference type="PANTHER" id="PTHR43520">
    <property type="entry name" value="ATP7, ISOFORM B"/>
    <property type="match status" value="1"/>
</dbReference>
<evidence type="ECO:0000256" key="8">
    <source>
        <dbReference type="SAM" id="Phobius"/>
    </source>
</evidence>
<keyword evidence="6 8" id="KW-0472">Membrane</keyword>
<protein>
    <recommendedName>
        <fullName evidence="9">P-type ATPase A domain-containing protein</fullName>
    </recommendedName>
</protein>
<dbReference type="PANTHER" id="PTHR43520:SF8">
    <property type="entry name" value="P-TYPE CU(+) TRANSPORTER"/>
    <property type="match status" value="1"/>
</dbReference>
<feature type="domain" description="P-type ATPase A" evidence="9">
    <location>
        <begin position="246"/>
        <end position="324"/>
    </location>
</feature>
<dbReference type="GO" id="GO:0055070">
    <property type="term" value="P:copper ion homeostasis"/>
    <property type="evidence" value="ECO:0007669"/>
    <property type="project" value="TreeGrafter"/>
</dbReference>
<evidence type="ECO:0000313" key="11">
    <source>
        <dbReference type="Proteomes" id="UP000248128"/>
    </source>
</evidence>
<dbReference type="Gene3D" id="2.70.150.10">
    <property type="entry name" value="Calcium-transporting ATPase, cytoplasmic transduction domain A"/>
    <property type="match status" value="1"/>
</dbReference>
<dbReference type="GO" id="GO:0043682">
    <property type="term" value="F:P-type divalent copper transporter activity"/>
    <property type="evidence" value="ECO:0007669"/>
    <property type="project" value="TreeGrafter"/>
</dbReference>
<comment type="caution">
    <text evidence="10">The sequence shown here is derived from an EMBL/GenBank/DDBJ whole genome shotgun (WGS) entry which is preliminary data.</text>
</comment>
<feature type="transmembrane region" description="Helical" evidence="8">
    <location>
        <begin position="114"/>
        <end position="135"/>
    </location>
</feature>
<keyword evidence="4" id="KW-1278">Translocase</keyword>
<dbReference type="SUPFAM" id="SSF81653">
    <property type="entry name" value="Calcium ATPase, transduction domain A"/>
    <property type="match status" value="1"/>
</dbReference>
<dbReference type="GO" id="GO:0016020">
    <property type="term" value="C:membrane"/>
    <property type="evidence" value="ECO:0007669"/>
    <property type="project" value="UniProtKB-SubCell"/>
</dbReference>